<dbReference type="EMBL" id="PPHD01013016">
    <property type="protein sequence ID" value="POI30096.1"/>
    <property type="molecule type" value="Genomic_DNA"/>
</dbReference>
<dbReference type="SMART" id="SM01411">
    <property type="entry name" value="Ephrin_rec_like"/>
    <property type="match status" value="3"/>
</dbReference>
<dbReference type="InterPro" id="IPR009030">
    <property type="entry name" value="Growth_fac_rcpt_cys_sf"/>
</dbReference>
<name>A0A2P4T164_BAMTH</name>
<dbReference type="AlphaFoldDB" id="A0A2P4T164"/>
<organism evidence="1 2">
    <name type="scientific">Bambusicola thoracicus</name>
    <name type="common">Chinese bamboo-partridge</name>
    <name type="synonym">Perdix thoracica</name>
    <dbReference type="NCBI Taxonomy" id="9083"/>
    <lineage>
        <taxon>Eukaryota</taxon>
        <taxon>Metazoa</taxon>
        <taxon>Chordata</taxon>
        <taxon>Craniata</taxon>
        <taxon>Vertebrata</taxon>
        <taxon>Euteleostomi</taxon>
        <taxon>Archelosauria</taxon>
        <taxon>Archosauria</taxon>
        <taxon>Dinosauria</taxon>
        <taxon>Saurischia</taxon>
        <taxon>Theropoda</taxon>
        <taxon>Coelurosauria</taxon>
        <taxon>Aves</taxon>
        <taxon>Neognathae</taxon>
        <taxon>Galloanserae</taxon>
        <taxon>Galliformes</taxon>
        <taxon>Phasianidae</taxon>
        <taxon>Perdicinae</taxon>
        <taxon>Bambusicola</taxon>
    </lineage>
</organism>
<dbReference type="Gene3D" id="2.10.50.10">
    <property type="entry name" value="Tumor Necrosis Factor Receptor, subunit A, domain 2"/>
    <property type="match status" value="1"/>
</dbReference>
<sequence>MLLAMVCPAGLRCPEGQAVAPEANANSCPRGFYCPHGDTTGDCPLGYNCPPGTGFPFSFPCTPGFFWDNSSAEEEDRCKPCPAGNYCDSPALTEPKACPMGFYCGEGSSKPEPCPEGTYSNKNGLSGPSECSPCGRGFYCAAPGQTGPSGPCKAGFYCRGRALTAVSQAFLLTYLCYVVLPTDGVTGDVCPAGAYCPPGSPLPIPCPPGTYSNVSGLRSLGQCLDCPPG</sequence>
<dbReference type="Proteomes" id="UP000237246">
    <property type="component" value="Unassembled WGS sequence"/>
</dbReference>
<keyword evidence="2" id="KW-1185">Reference proteome</keyword>
<comment type="caution">
    <text evidence="1">The sequence shown here is derived from an EMBL/GenBank/DDBJ whole genome shotgun (WGS) entry which is preliminary data.</text>
</comment>
<accession>A0A2P4T164</accession>
<evidence type="ECO:0000313" key="2">
    <source>
        <dbReference type="Proteomes" id="UP000237246"/>
    </source>
</evidence>
<gene>
    <name evidence="1" type="ORF">CIB84_006156</name>
</gene>
<evidence type="ECO:0000313" key="1">
    <source>
        <dbReference type="EMBL" id="POI30096.1"/>
    </source>
</evidence>
<dbReference type="PANTHER" id="PTHR46104">
    <property type="entry name" value="GENE 9195-RELATED-RELATED"/>
    <property type="match status" value="1"/>
</dbReference>
<evidence type="ECO:0008006" key="3">
    <source>
        <dbReference type="Google" id="ProtNLM"/>
    </source>
</evidence>
<dbReference type="SUPFAM" id="SSF57184">
    <property type="entry name" value="Growth factor receptor domain"/>
    <property type="match status" value="1"/>
</dbReference>
<reference evidence="1 2" key="1">
    <citation type="submission" date="2018-01" db="EMBL/GenBank/DDBJ databases">
        <title>Comparison of the Chinese Bamboo Partridge and Red Junglefowl genome sequences highlights the importance of demography in genome evolution.</title>
        <authorList>
            <person name="Tiley G.P."/>
            <person name="Kimball R.T."/>
            <person name="Braun E.L."/>
            <person name="Burleigh J.G."/>
        </authorList>
    </citation>
    <scope>NUCLEOTIDE SEQUENCE [LARGE SCALE GENOMIC DNA]</scope>
    <source>
        <strain evidence="1">RTK389</strain>
        <tissue evidence="1">Blood</tissue>
    </source>
</reference>
<dbReference type="OrthoDB" id="9552057at2759"/>
<proteinExistence type="predicted"/>
<dbReference type="PANTHER" id="PTHR46104:SF1">
    <property type="entry name" value="GENE 9195-RELATED"/>
    <property type="match status" value="1"/>
</dbReference>
<protein>
    <recommendedName>
        <fullName evidence="3">Tyrosine-protein kinase ephrin type A/B receptor-like domain-containing protein</fullName>
    </recommendedName>
</protein>